<protein>
    <submittedName>
        <fullName evidence="2">Acyl dehydratase</fullName>
    </submittedName>
</protein>
<dbReference type="AlphaFoldDB" id="A0A2V3UK10"/>
<evidence type="ECO:0000259" key="1">
    <source>
        <dbReference type="Pfam" id="PF01575"/>
    </source>
</evidence>
<evidence type="ECO:0000313" key="2">
    <source>
        <dbReference type="EMBL" id="PXW65167.1"/>
    </source>
</evidence>
<dbReference type="SUPFAM" id="SSF54637">
    <property type="entry name" value="Thioesterase/thiol ester dehydrase-isomerase"/>
    <property type="match status" value="1"/>
</dbReference>
<dbReference type="InterPro" id="IPR002539">
    <property type="entry name" value="MaoC-like_dom"/>
</dbReference>
<reference evidence="2 3" key="1">
    <citation type="submission" date="2018-05" db="EMBL/GenBank/DDBJ databases">
        <title>Genomic Encyclopedia of Type Strains, Phase IV (KMG-IV): sequencing the most valuable type-strain genomes for metagenomic binning, comparative biology and taxonomic classification.</title>
        <authorList>
            <person name="Goeker M."/>
        </authorList>
    </citation>
    <scope>NUCLEOTIDE SEQUENCE [LARGE SCALE GENOMIC DNA]</scope>
    <source>
        <strain evidence="2 3">DSM 6462</strain>
    </source>
</reference>
<organism evidence="2 3">
    <name type="scientific">Chelatococcus asaccharovorans</name>
    <dbReference type="NCBI Taxonomy" id="28210"/>
    <lineage>
        <taxon>Bacteria</taxon>
        <taxon>Pseudomonadati</taxon>
        <taxon>Pseudomonadota</taxon>
        <taxon>Alphaproteobacteria</taxon>
        <taxon>Hyphomicrobiales</taxon>
        <taxon>Chelatococcaceae</taxon>
        <taxon>Chelatococcus</taxon>
    </lineage>
</organism>
<gene>
    <name evidence="2" type="ORF">C7450_101930</name>
</gene>
<accession>A0A2V3UK10</accession>
<dbReference type="InterPro" id="IPR029069">
    <property type="entry name" value="HotDog_dom_sf"/>
</dbReference>
<name>A0A2V3UK10_9HYPH</name>
<comment type="caution">
    <text evidence="2">The sequence shown here is derived from an EMBL/GenBank/DDBJ whole genome shotgun (WGS) entry which is preliminary data.</text>
</comment>
<dbReference type="EMBL" id="QJJK01000001">
    <property type="protein sequence ID" value="PXW65167.1"/>
    <property type="molecule type" value="Genomic_DNA"/>
</dbReference>
<keyword evidence="3" id="KW-1185">Reference proteome</keyword>
<dbReference type="Proteomes" id="UP000248021">
    <property type="component" value="Unassembled WGS sequence"/>
</dbReference>
<sequence>MTLPVGAAIPPFVIEVNPAAMQTWAVFLKDPNPIHLDADIVRAKGLGDRVINQGPANVAYIINALTAAFPGGTVKSLAMRFLDNVYGGETVEAGGTVTAVAIEGDLRITTCDMWLKAPDRGAVISGPAVVTQPAF</sequence>
<dbReference type="RefSeq" id="WP_110373152.1">
    <property type="nucleotide sequence ID" value="NZ_CAKNFM010000006.1"/>
</dbReference>
<dbReference type="Pfam" id="PF01575">
    <property type="entry name" value="MaoC_dehydratas"/>
    <property type="match status" value="1"/>
</dbReference>
<proteinExistence type="predicted"/>
<dbReference type="OrthoDB" id="5147746at2"/>
<feature type="domain" description="MaoC-like" evidence="1">
    <location>
        <begin position="14"/>
        <end position="99"/>
    </location>
</feature>
<evidence type="ECO:0000313" key="3">
    <source>
        <dbReference type="Proteomes" id="UP000248021"/>
    </source>
</evidence>
<dbReference type="Gene3D" id="3.10.129.10">
    <property type="entry name" value="Hotdog Thioesterase"/>
    <property type="match status" value="1"/>
</dbReference>